<proteinExistence type="predicted"/>
<reference evidence="2" key="1">
    <citation type="journal article" date="2019" name="Plant J.">
        <title>Chlorella vulgaris genome assembly and annotation reveals the molecular basis for metabolic acclimation to high light conditions.</title>
        <authorList>
            <person name="Cecchin M."/>
            <person name="Marcolungo L."/>
            <person name="Rossato M."/>
            <person name="Girolomoni L."/>
            <person name="Cosentino E."/>
            <person name="Cuine S."/>
            <person name="Li-Beisson Y."/>
            <person name="Delledonne M."/>
            <person name="Ballottari M."/>
        </authorList>
    </citation>
    <scope>NUCLEOTIDE SEQUENCE</scope>
    <source>
        <strain evidence="2">211/11P</strain>
    </source>
</reference>
<dbReference type="InterPro" id="IPR023393">
    <property type="entry name" value="START-like_dom_sf"/>
</dbReference>
<dbReference type="OrthoDB" id="530906at2759"/>
<dbReference type="AlphaFoldDB" id="A0A9D4TMX7"/>
<gene>
    <name evidence="2" type="ORF">D9Q98_010184</name>
</gene>
<name>A0A9D4TMX7_CHLVU</name>
<dbReference type="PANTHER" id="PTHR31385">
    <property type="entry name" value="PUTATIVE (DUF220)-RELATED"/>
    <property type="match status" value="1"/>
</dbReference>
<accession>A0A9D4TMX7</accession>
<feature type="region of interest" description="Disordered" evidence="1">
    <location>
        <begin position="19"/>
        <end position="44"/>
    </location>
</feature>
<evidence type="ECO:0000256" key="1">
    <source>
        <dbReference type="SAM" id="MobiDB-lite"/>
    </source>
</evidence>
<feature type="compositionally biased region" description="Polar residues" evidence="1">
    <location>
        <begin position="19"/>
        <end position="28"/>
    </location>
</feature>
<sequence length="408" mass="43034">MRSPVSAALFPALNRSQAHTSEFASTSKHPAHARHHRHQSMELDSSKDWARHHLKCRTIGGKGVAAVVHAEAELPLAPLAAFQLMAHPDNAAIFRGIERCTYRKVVWAASDTGPADGRQTIEVENESDWQFLFCKGSIQTRMLVHEDPCAGTIHVRLAAGGTAPLETMTGKWKFAEGSQPGTSLVTLDQEVHPKKLPPFFHNAFRAMAGLQVRKTFEDLYAEALRMNAGRSSLAPYHLVARKEIAAAAAAAAEGAADAATQPAHAPRSSPLPAIKAHEAELDPTSVLAAAYDGGSSCSSGSASPASHGSSSRRRATSAFAAHSTGIRSHPISSLLDLDGAAGTSLAAEVANNAIAAAAEAAVQEPGAALGSWRRHAYDLLQLLWSASNAALGMAPDAVEQLEEMAVLI</sequence>
<reference evidence="2" key="2">
    <citation type="submission" date="2020-11" db="EMBL/GenBank/DDBJ databases">
        <authorList>
            <person name="Cecchin M."/>
            <person name="Marcolungo L."/>
            <person name="Rossato M."/>
            <person name="Girolomoni L."/>
            <person name="Cosentino E."/>
            <person name="Cuine S."/>
            <person name="Li-Beisson Y."/>
            <person name="Delledonne M."/>
            <person name="Ballottari M."/>
        </authorList>
    </citation>
    <scope>NUCLEOTIDE SEQUENCE</scope>
    <source>
        <strain evidence="2">211/11P</strain>
        <tissue evidence="2">Whole cell</tissue>
    </source>
</reference>
<dbReference type="Gene3D" id="3.30.530.20">
    <property type="match status" value="1"/>
</dbReference>
<dbReference type="EMBL" id="SIDB01000008">
    <property type="protein sequence ID" value="KAI3429873.1"/>
    <property type="molecule type" value="Genomic_DNA"/>
</dbReference>
<organism evidence="2 3">
    <name type="scientific">Chlorella vulgaris</name>
    <name type="common">Green alga</name>
    <dbReference type="NCBI Taxonomy" id="3077"/>
    <lineage>
        <taxon>Eukaryota</taxon>
        <taxon>Viridiplantae</taxon>
        <taxon>Chlorophyta</taxon>
        <taxon>core chlorophytes</taxon>
        <taxon>Trebouxiophyceae</taxon>
        <taxon>Chlorellales</taxon>
        <taxon>Chlorellaceae</taxon>
        <taxon>Chlorella clade</taxon>
        <taxon>Chlorella</taxon>
    </lineage>
</organism>
<dbReference type="Proteomes" id="UP001055712">
    <property type="component" value="Unassembled WGS sequence"/>
</dbReference>
<protein>
    <recommendedName>
        <fullName evidence="4">Coenzyme Q-binding protein COQ10 START domain-containing protein</fullName>
    </recommendedName>
</protein>
<keyword evidence="3" id="KW-1185">Reference proteome</keyword>
<evidence type="ECO:0000313" key="3">
    <source>
        <dbReference type="Proteomes" id="UP001055712"/>
    </source>
</evidence>
<feature type="compositionally biased region" description="Basic residues" evidence="1">
    <location>
        <begin position="29"/>
        <end position="38"/>
    </location>
</feature>
<evidence type="ECO:0008006" key="4">
    <source>
        <dbReference type="Google" id="ProtNLM"/>
    </source>
</evidence>
<evidence type="ECO:0000313" key="2">
    <source>
        <dbReference type="EMBL" id="KAI3429873.1"/>
    </source>
</evidence>
<comment type="caution">
    <text evidence="2">The sequence shown here is derived from an EMBL/GenBank/DDBJ whole genome shotgun (WGS) entry which is preliminary data.</text>
</comment>
<dbReference type="PANTHER" id="PTHR31385:SF1">
    <property type="entry name" value="PUTATIVE (DUF220)-RELATED"/>
    <property type="match status" value="1"/>
</dbReference>